<dbReference type="Pfam" id="PF03466">
    <property type="entry name" value="LysR_substrate"/>
    <property type="match status" value="1"/>
</dbReference>
<evidence type="ECO:0000313" key="7">
    <source>
        <dbReference type="Proteomes" id="UP000252770"/>
    </source>
</evidence>
<reference evidence="6 7" key="1">
    <citation type="submission" date="2018-07" db="EMBL/GenBank/DDBJ databases">
        <title>Desertimonas flava gen. nov. sp. nov.</title>
        <authorList>
            <person name="Liu S."/>
        </authorList>
    </citation>
    <scope>NUCLEOTIDE SEQUENCE [LARGE SCALE GENOMIC DNA]</scope>
    <source>
        <strain evidence="6 7">16Sb5-5</strain>
    </source>
</reference>
<accession>A0A367YV00</accession>
<evidence type="ECO:0000256" key="2">
    <source>
        <dbReference type="ARBA" id="ARBA00023015"/>
    </source>
</evidence>
<keyword evidence="3" id="KW-0238">DNA-binding</keyword>
<organism evidence="6 7">
    <name type="scientific">Desertihabitans brevis</name>
    <dbReference type="NCBI Taxonomy" id="2268447"/>
    <lineage>
        <taxon>Bacteria</taxon>
        <taxon>Bacillati</taxon>
        <taxon>Actinomycetota</taxon>
        <taxon>Actinomycetes</taxon>
        <taxon>Propionibacteriales</taxon>
        <taxon>Propionibacteriaceae</taxon>
        <taxon>Desertihabitans</taxon>
    </lineage>
</organism>
<dbReference type="SUPFAM" id="SSF46785">
    <property type="entry name" value="Winged helix' DNA-binding domain"/>
    <property type="match status" value="1"/>
</dbReference>
<dbReference type="PROSITE" id="PS50931">
    <property type="entry name" value="HTH_LYSR"/>
    <property type="match status" value="1"/>
</dbReference>
<comment type="caution">
    <text evidence="6">The sequence shown here is derived from an EMBL/GenBank/DDBJ whole genome shotgun (WGS) entry which is preliminary data.</text>
</comment>
<keyword evidence="4" id="KW-0804">Transcription</keyword>
<evidence type="ECO:0000256" key="3">
    <source>
        <dbReference type="ARBA" id="ARBA00023125"/>
    </source>
</evidence>
<dbReference type="GO" id="GO:0032993">
    <property type="term" value="C:protein-DNA complex"/>
    <property type="evidence" value="ECO:0007669"/>
    <property type="project" value="TreeGrafter"/>
</dbReference>
<evidence type="ECO:0000313" key="6">
    <source>
        <dbReference type="EMBL" id="RCK69630.1"/>
    </source>
</evidence>
<gene>
    <name evidence="6" type="ORF">DT076_09215</name>
</gene>
<dbReference type="GO" id="GO:0003677">
    <property type="term" value="F:DNA binding"/>
    <property type="evidence" value="ECO:0007669"/>
    <property type="project" value="UniProtKB-KW"/>
</dbReference>
<dbReference type="PANTHER" id="PTHR30346">
    <property type="entry name" value="TRANSCRIPTIONAL DUAL REGULATOR HCAR-RELATED"/>
    <property type="match status" value="1"/>
</dbReference>
<protein>
    <submittedName>
        <fullName evidence="6">LysR family transcriptional regulator</fullName>
    </submittedName>
</protein>
<dbReference type="Gene3D" id="3.40.190.10">
    <property type="entry name" value="Periplasmic binding protein-like II"/>
    <property type="match status" value="2"/>
</dbReference>
<evidence type="ECO:0000256" key="4">
    <source>
        <dbReference type="ARBA" id="ARBA00023163"/>
    </source>
</evidence>
<dbReference type="RefSeq" id="WP_114126391.1">
    <property type="nucleotide sequence ID" value="NZ_QOUI01000005.1"/>
</dbReference>
<dbReference type="PANTHER" id="PTHR30346:SF29">
    <property type="entry name" value="LYSR SUBSTRATE-BINDING"/>
    <property type="match status" value="1"/>
</dbReference>
<dbReference type="Pfam" id="PF00126">
    <property type="entry name" value="HTH_1"/>
    <property type="match status" value="1"/>
</dbReference>
<dbReference type="Proteomes" id="UP000252770">
    <property type="component" value="Unassembled WGS sequence"/>
</dbReference>
<dbReference type="AlphaFoldDB" id="A0A367YV00"/>
<dbReference type="GO" id="GO:0003700">
    <property type="term" value="F:DNA-binding transcription factor activity"/>
    <property type="evidence" value="ECO:0007669"/>
    <property type="project" value="InterPro"/>
</dbReference>
<dbReference type="InterPro" id="IPR036388">
    <property type="entry name" value="WH-like_DNA-bd_sf"/>
</dbReference>
<comment type="similarity">
    <text evidence="1">Belongs to the LysR transcriptional regulatory family.</text>
</comment>
<proteinExistence type="inferred from homology"/>
<keyword evidence="7" id="KW-1185">Reference proteome</keyword>
<keyword evidence="2" id="KW-0805">Transcription regulation</keyword>
<evidence type="ECO:0000259" key="5">
    <source>
        <dbReference type="PROSITE" id="PS50931"/>
    </source>
</evidence>
<dbReference type="EMBL" id="QOUI01000005">
    <property type="protein sequence ID" value="RCK69630.1"/>
    <property type="molecule type" value="Genomic_DNA"/>
</dbReference>
<evidence type="ECO:0000256" key="1">
    <source>
        <dbReference type="ARBA" id="ARBA00009437"/>
    </source>
</evidence>
<dbReference type="SUPFAM" id="SSF53850">
    <property type="entry name" value="Periplasmic binding protein-like II"/>
    <property type="match status" value="1"/>
</dbReference>
<dbReference type="InterPro" id="IPR005119">
    <property type="entry name" value="LysR_subst-bd"/>
</dbReference>
<name>A0A367YV00_9ACTN</name>
<dbReference type="Gene3D" id="1.10.10.10">
    <property type="entry name" value="Winged helix-like DNA-binding domain superfamily/Winged helix DNA-binding domain"/>
    <property type="match status" value="1"/>
</dbReference>
<dbReference type="InterPro" id="IPR000847">
    <property type="entry name" value="LysR_HTH_N"/>
</dbReference>
<dbReference type="InterPro" id="IPR036390">
    <property type="entry name" value="WH_DNA-bd_sf"/>
</dbReference>
<feature type="domain" description="HTH lysR-type" evidence="5">
    <location>
        <begin position="2"/>
        <end position="59"/>
    </location>
</feature>
<sequence length="304" mass="32804">MLDLQRLRAFRAVIATGSVAAAATRLGYTSSAISQQITALQRETGLTLFEKNGRGLVPTPAGELLASESDAMMSHLAHLDGVVDDLRAGRTAALKIRCFPSMGEALLPTVVARLREELPDVSVRVDLSDNLTAEDAGGSDLCLHTEALEDHQPVPKGRRRMVLAEEDYYAVVCPDHPLAGRDEVSLADVVEHPWVQEDLGETACAQIMRDAWRAVGRTPRTVVRTSSHSSAIAFAAVGLGVFIGPYLTVKGLGPDVRVLKVAGPTPRRRDVVSVRQDAERNPAARRLLEVLLEVIEADPGMVRP</sequence>